<accession>A0A4C2A5Z9</accession>
<dbReference type="AlphaFoldDB" id="A0A4C2A5Z9"/>
<dbReference type="Proteomes" id="UP000299102">
    <property type="component" value="Unassembled WGS sequence"/>
</dbReference>
<evidence type="ECO:0000256" key="1">
    <source>
        <dbReference type="SAM" id="MobiDB-lite"/>
    </source>
</evidence>
<evidence type="ECO:0000313" key="3">
    <source>
        <dbReference type="Proteomes" id="UP000299102"/>
    </source>
</evidence>
<organism evidence="2 3">
    <name type="scientific">Eumeta variegata</name>
    <name type="common">Bagworm moth</name>
    <name type="synonym">Eumeta japonica</name>
    <dbReference type="NCBI Taxonomy" id="151549"/>
    <lineage>
        <taxon>Eukaryota</taxon>
        <taxon>Metazoa</taxon>
        <taxon>Ecdysozoa</taxon>
        <taxon>Arthropoda</taxon>
        <taxon>Hexapoda</taxon>
        <taxon>Insecta</taxon>
        <taxon>Pterygota</taxon>
        <taxon>Neoptera</taxon>
        <taxon>Endopterygota</taxon>
        <taxon>Lepidoptera</taxon>
        <taxon>Glossata</taxon>
        <taxon>Ditrysia</taxon>
        <taxon>Tineoidea</taxon>
        <taxon>Psychidae</taxon>
        <taxon>Oiketicinae</taxon>
        <taxon>Eumeta</taxon>
    </lineage>
</organism>
<reference evidence="2 3" key="1">
    <citation type="journal article" date="2019" name="Commun. Biol.">
        <title>The bagworm genome reveals a unique fibroin gene that provides high tensile strength.</title>
        <authorList>
            <person name="Kono N."/>
            <person name="Nakamura H."/>
            <person name="Ohtoshi R."/>
            <person name="Tomita M."/>
            <person name="Numata K."/>
            <person name="Arakawa K."/>
        </authorList>
    </citation>
    <scope>NUCLEOTIDE SEQUENCE [LARGE SCALE GENOMIC DNA]</scope>
</reference>
<comment type="caution">
    <text evidence="2">The sequence shown here is derived from an EMBL/GenBank/DDBJ whole genome shotgun (WGS) entry which is preliminary data.</text>
</comment>
<sequence length="102" mass="11788">MKSSEPCGAYNFSFNTETDSFRSAIQHYQNPCRTRSVLKNFMCNIRRSSRVLINSRPRRAERDTSIFRRHTSRRGGPSKSDSPVILRWPSPLSRIQIVALTT</sequence>
<evidence type="ECO:0000313" key="2">
    <source>
        <dbReference type="EMBL" id="GBP94579.1"/>
    </source>
</evidence>
<keyword evidence="3" id="KW-1185">Reference proteome</keyword>
<gene>
    <name evidence="2" type="ORF">EVAR_65776_1</name>
</gene>
<dbReference type="EMBL" id="BGZK01002523">
    <property type="protein sequence ID" value="GBP94579.1"/>
    <property type="molecule type" value="Genomic_DNA"/>
</dbReference>
<name>A0A4C2A5Z9_EUMVA</name>
<protein>
    <submittedName>
        <fullName evidence="2">Uncharacterized protein</fullName>
    </submittedName>
</protein>
<proteinExistence type="predicted"/>
<feature type="region of interest" description="Disordered" evidence="1">
    <location>
        <begin position="56"/>
        <end position="84"/>
    </location>
</feature>